<dbReference type="PRINTS" id="PR00834">
    <property type="entry name" value="PROTEASES2C"/>
</dbReference>
<keyword evidence="6" id="KW-0645">Protease</keyword>
<evidence type="ECO:0000256" key="4">
    <source>
        <dbReference type="ARBA" id="ARBA00023136"/>
    </source>
</evidence>
<dbReference type="EMBL" id="JACHBL010000001">
    <property type="protein sequence ID" value="MBB5599306.1"/>
    <property type="molecule type" value="Genomic_DNA"/>
</dbReference>
<comment type="subcellular location">
    <subcellularLocation>
        <location evidence="1">Membrane</location>
        <topology evidence="1">Multi-pass membrane protein</topology>
    </subcellularLocation>
</comment>
<keyword evidence="3 5" id="KW-1133">Transmembrane helix</keyword>
<gene>
    <name evidence="6" type="ORF">BKA12_002386</name>
</gene>
<feature type="transmembrane region" description="Helical" evidence="5">
    <location>
        <begin position="15"/>
        <end position="36"/>
    </location>
</feature>
<dbReference type="NCBIfam" id="NF033740">
    <property type="entry name" value="MarP_fam_protase"/>
    <property type="match status" value="1"/>
</dbReference>
<dbReference type="SUPFAM" id="SSF50494">
    <property type="entry name" value="Trypsin-like serine proteases"/>
    <property type="match status" value="1"/>
</dbReference>
<keyword evidence="4 5" id="KW-0472">Membrane</keyword>
<evidence type="ECO:0000256" key="1">
    <source>
        <dbReference type="ARBA" id="ARBA00004141"/>
    </source>
</evidence>
<dbReference type="InterPro" id="IPR043504">
    <property type="entry name" value="Peptidase_S1_PA_chymotrypsin"/>
</dbReference>
<reference evidence="6 7" key="1">
    <citation type="submission" date="2020-08" db="EMBL/GenBank/DDBJ databases">
        <title>Sequencing the genomes of 1000 actinobacteria strains.</title>
        <authorList>
            <person name="Klenk H.-P."/>
        </authorList>
    </citation>
    <scope>NUCLEOTIDE SEQUENCE [LARGE SCALE GENOMIC DNA]</scope>
    <source>
        <strain evidence="6 7">DSM 23694</strain>
    </source>
</reference>
<evidence type="ECO:0000313" key="7">
    <source>
        <dbReference type="Proteomes" id="UP000523863"/>
    </source>
</evidence>
<feature type="transmembrane region" description="Helical" evidence="5">
    <location>
        <begin position="121"/>
        <end position="147"/>
    </location>
</feature>
<protein>
    <submittedName>
        <fullName evidence="6">S1-C subfamily serine protease</fullName>
    </submittedName>
</protein>
<dbReference type="PANTHER" id="PTHR43019">
    <property type="entry name" value="SERINE ENDOPROTEASE DEGS"/>
    <property type="match status" value="1"/>
</dbReference>
<dbReference type="InterPro" id="IPR047680">
    <property type="entry name" value="MarP-like"/>
</dbReference>
<dbReference type="AlphaFoldDB" id="A0A7W8YD23"/>
<sequence length="410" mass="42453">MRVLPLPFAPAIVDFNIAQLNVLDLVVLFMLVLFFISGVRKGFFVTLGSIAGFVAGGVAAFFAIPLVSAWVSDPTWRLFAVIAAAVILIVAGQAIGAAIGNRIRLWLNLPALKGIDRLFGGIANTAVAALVISAIAFSVSSMGIGVVSQLISGSKVISAIRTATPDPVTRAMADARLLVMGRTIPELLEPFAPVTTAPTADSLPENAQLAQAAKSVVRIKGTAFACGVNQTGSGFVAAKNRVITNAHVVSGIREPVVETLSGEALPAQVVYFDAAKDLAVLSVENLNESPLSVGSPLSANEQAVFMGYPAGGPFRAEPATVQSMRNVSVQNIYGADPALMQVYQLAANVQQGNSGGPLMTQQGELIGVVFARAKDGLSVGYAIGMKEVQPVISKAESLTTPVSTGACSTH</sequence>
<dbReference type="GO" id="GO:0016020">
    <property type="term" value="C:membrane"/>
    <property type="evidence" value="ECO:0007669"/>
    <property type="project" value="UniProtKB-SubCell"/>
</dbReference>
<organism evidence="6 7">
    <name type="scientific">Neomicrococcus lactis</name>
    <dbReference type="NCBI Taxonomy" id="732241"/>
    <lineage>
        <taxon>Bacteria</taxon>
        <taxon>Bacillati</taxon>
        <taxon>Actinomycetota</taxon>
        <taxon>Actinomycetes</taxon>
        <taxon>Micrococcales</taxon>
        <taxon>Micrococcaceae</taxon>
        <taxon>Neomicrococcus</taxon>
    </lineage>
</organism>
<dbReference type="Proteomes" id="UP000523863">
    <property type="component" value="Unassembled WGS sequence"/>
</dbReference>
<dbReference type="GO" id="GO:0006508">
    <property type="term" value="P:proteolysis"/>
    <property type="evidence" value="ECO:0007669"/>
    <property type="project" value="UniProtKB-KW"/>
</dbReference>
<evidence type="ECO:0000256" key="2">
    <source>
        <dbReference type="ARBA" id="ARBA00022692"/>
    </source>
</evidence>
<dbReference type="GO" id="GO:0009403">
    <property type="term" value="P:toxin biosynthetic process"/>
    <property type="evidence" value="ECO:0007669"/>
    <property type="project" value="InterPro"/>
</dbReference>
<proteinExistence type="predicted"/>
<accession>A0A7W8YD23</accession>
<feature type="transmembrane region" description="Helical" evidence="5">
    <location>
        <begin position="43"/>
        <end position="64"/>
    </location>
</feature>
<dbReference type="PANTHER" id="PTHR43019:SF23">
    <property type="entry name" value="PROTEASE DO-LIKE 5, CHLOROPLASTIC"/>
    <property type="match status" value="1"/>
</dbReference>
<dbReference type="Pfam" id="PF13365">
    <property type="entry name" value="Trypsin_2"/>
    <property type="match status" value="1"/>
</dbReference>
<dbReference type="Pfam" id="PF02674">
    <property type="entry name" value="Colicin_V"/>
    <property type="match status" value="1"/>
</dbReference>
<name>A0A7W8YD23_9MICC</name>
<evidence type="ECO:0000313" key="6">
    <source>
        <dbReference type="EMBL" id="MBB5599306.1"/>
    </source>
</evidence>
<dbReference type="GO" id="GO:0004252">
    <property type="term" value="F:serine-type endopeptidase activity"/>
    <property type="evidence" value="ECO:0007669"/>
    <property type="project" value="InterPro"/>
</dbReference>
<dbReference type="RefSeq" id="WP_183644217.1">
    <property type="nucleotide sequence ID" value="NZ_JACHBL010000001.1"/>
</dbReference>
<dbReference type="InterPro" id="IPR009003">
    <property type="entry name" value="Peptidase_S1_PA"/>
</dbReference>
<dbReference type="Gene3D" id="2.40.10.10">
    <property type="entry name" value="Trypsin-like serine proteases"/>
    <property type="match status" value="2"/>
</dbReference>
<comment type="caution">
    <text evidence="6">The sequence shown here is derived from an EMBL/GenBank/DDBJ whole genome shotgun (WGS) entry which is preliminary data.</text>
</comment>
<keyword evidence="7" id="KW-1185">Reference proteome</keyword>
<evidence type="ECO:0000256" key="5">
    <source>
        <dbReference type="SAM" id="Phobius"/>
    </source>
</evidence>
<evidence type="ECO:0000256" key="3">
    <source>
        <dbReference type="ARBA" id="ARBA00022989"/>
    </source>
</evidence>
<keyword evidence="2 5" id="KW-0812">Transmembrane</keyword>
<feature type="transmembrane region" description="Helical" evidence="5">
    <location>
        <begin position="76"/>
        <end position="100"/>
    </location>
</feature>
<dbReference type="InterPro" id="IPR003825">
    <property type="entry name" value="Colicin-V_CvpA"/>
</dbReference>
<dbReference type="InterPro" id="IPR001940">
    <property type="entry name" value="Peptidase_S1C"/>
</dbReference>
<keyword evidence="6" id="KW-0378">Hydrolase</keyword>